<dbReference type="Pfam" id="PF04951">
    <property type="entry name" value="Peptidase_M55"/>
    <property type="match status" value="1"/>
</dbReference>
<keyword evidence="2" id="KW-0862">Zinc</keyword>
<dbReference type="PIRSF" id="PIRSF015853">
    <property type="entry name" value="Pep_DppA"/>
    <property type="match status" value="1"/>
</dbReference>
<dbReference type="InterPro" id="IPR027476">
    <property type="entry name" value="DppA_N"/>
</dbReference>
<dbReference type="GO" id="GO:0046872">
    <property type="term" value="F:metal ion binding"/>
    <property type="evidence" value="ECO:0007669"/>
    <property type="project" value="UniProtKB-KW"/>
</dbReference>
<keyword evidence="3" id="KW-0645">Protease</keyword>
<dbReference type="RefSeq" id="WP_067533218.1">
    <property type="nucleotide sequence ID" value="NZ_AP025567.1"/>
</dbReference>
<evidence type="ECO:0000313" key="4">
    <source>
        <dbReference type="Proteomes" id="UP000284841"/>
    </source>
</evidence>
<dbReference type="SUPFAM" id="SSF63992">
    <property type="entry name" value="Dipeptide transport protein"/>
    <property type="match status" value="1"/>
</dbReference>
<dbReference type="Proteomes" id="UP000284841">
    <property type="component" value="Unassembled WGS sequence"/>
</dbReference>
<organism evidence="3 4">
    <name type="scientific">Emergencia timonensis</name>
    <dbReference type="NCBI Taxonomy" id="1776384"/>
    <lineage>
        <taxon>Bacteria</taxon>
        <taxon>Bacillati</taxon>
        <taxon>Bacillota</taxon>
        <taxon>Clostridia</taxon>
        <taxon>Peptostreptococcales</taxon>
        <taxon>Anaerovoracaceae</taxon>
        <taxon>Emergencia</taxon>
    </lineage>
</organism>
<keyword evidence="3" id="KW-0031">Aminopeptidase</keyword>
<dbReference type="GeneID" id="83002848"/>
<gene>
    <name evidence="3" type="ORF">DW099_17820</name>
</gene>
<keyword evidence="2" id="KW-0479">Metal-binding</keyword>
<feature type="binding site" evidence="2">
    <location>
        <position position="10"/>
    </location>
    <ligand>
        <name>Zn(2+)</name>
        <dbReference type="ChEBI" id="CHEBI:29105"/>
        <label>1</label>
    </ligand>
</feature>
<feature type="binding site" evidence="2">
    <location>
        <position position="135"/>
    </location>
    <ligand>
        <name>Zn(2+)</name>
        <dbReference type="ChEBI" id="CHEBI:29105"/>
        <label>2</label>
    </ligand>
</feature>
<evidence type="ECO:0000256" key="1">
    <source>
        <dbReference type="PIRSR" id="PIRSR015853-1"/>
    </source>
</evidence>
<reference evidence="3 4" key="1">
    <citation type="submission" date="2018-08" db="EMBL/GenBank/DDBJ databases">
        <title>A genome reference for cultivated species of the human gut microbiota.</title>
        <authorList>
            <person name="Zou Y."/>
            <person name="Xue W."/>
            <person name="Luo G."/>
        </authorList>
    </citation>
    <scope>NUCLEOTIDE SEQUENCE [LARGE SCALE GENOMIC DNA]</scope>
    <source>
        <strain evidence="3 4">AM07-24</strain>
    </source>
</reference>
<dbReference type="AlphaFoldDB" id="A0A415DUZ2"/>
<feature type="active site" description="Nucleophile" evidence="1">
    <location>
        <position position="117"/>
    </location>
</feature>
<dbReference type="InterPro" id="IPR007035">
    <property type="entry name" value="Peptidase_M55"/>
</dbReference>
<feature type="binding site" evidence="2">
    <location>
        <position position="8"/>
    </location>
    <ligand>
        <name>Zn(2+)</name>
        <dbReference type="ChEBI" id="CHEBI:29105"/>
        <label>2</label>
    </ligand>
</feature>
<proteinExistence type="predicted"/>
<evidence type="ECO:0000313" key="3">
    <source>
        <dbReference type="EMBL" id="RHJ84057.1"/>
    </source>
</evidence>
<keyword evidence="4" id="KW-1185">Reference proteome</keyword>
<dbReference type="EMBL" id="QRMS01000007">
    <property type="protein sequence ID" value="RHJ84057.1"/>
    <property type="molecule type" value="Genomic_DNA"/>
</dbReference>
<dbReference type="InterPro" id="IPR036177">
    <property type="entry name" value="Peptidase_M55_sf"/>
</dbReference>
<sequence length="264" mass="29194">MKVYISADIEGVTGVTSWKETILGEEEHKKAAWQMTREVVSACEAALACGAEQIYVKDAHDSARNINGDELPDQVTLIRGWTCTPESMMAGIDESFDAVIFIGYHSGAGFDGNPLAHTMNGGNNFVKINERTAAEFDMNAYVAAHYGVPVVFISGDEQLCSHAKELVPEIETCGVKWGWGEATFNMNPDAACREIRAGAEKGLKKLQACRIQMPEQFELEINYKEFANALRASYYPKAVRLDGHTVKYTAADIQEMMTARMFML</sequence>
<name>A0A415DUZ2_9FIRM</name>
<dbReference type="Gene3D" id="3.30.1360.130">
    <property type="entry name" value="Dipeptide transport protein"/>
    <property type="match status" value="1"/>
</dbReference>
<feature type="binding site" evidence="2">
    <location>
        <position position="60"/>
    </location>
    <ligand>
        <name>Zn(2+)</name>
        <dbReference type="ChEBI" id="CHEBI:29105"/>
        <label>2</label>
    </ligand>
</feature>
<feature type="binding site" evidence="2">
    <location>
        <position position="8"/>
    </location>
    <ligand>
        <name>Zn(2+)</name>
        <dbReference type="ChEBI" id="CHEBI:29105"/>
        <label>1</label>
    </ligand>
</feature>
<protein>
    <submittedName>
        <fullName evidence="3">Aminopeptidase</fullName>
    </submittedName>
</protein>
<keyword evidence="3" id="KW-0378">Hydrolase</keyword>
<dbReference type="OrthoDB" id="9785420at2"/>
<feature type="binding site" evidence="2">
    <location>
        <position position="105"/>
    </location>
    <ligand>
        <name>Zn(2+)</name>
        <dbReference type="ChEBI" id="CHEBI:29105"/>
        <label>2</label>
    </ligand>
</feature>
<dbReference type="CDD" id="cd08770">
    <property type="entry name" value="DAP_dppA_3"/>
    <property type="match status" value="1"/>
</dbReference>
<dbReference type="Gene3D" id="3.40.50.10780">
    <property type="entry name" value="Dipeptide transport protein"/>
    <property type="match status" value="1"/>
</dbReference>
<dbReference type="STRING" id="1776384.GCA_900086585_00434"/>
<comment type="caution">
    <text evidence="3">The sequence shown here is derived from an EMBL/GenBank/DDBJ whole genome shotgun (WGS) entry which is preliminary data.</text>
</comment>
<accession>A0A415DUZ2</accession>
<dbReference type="GO" id="GO:0004177">
    <property type="term" value="F:aminopeptidase activity"/>
    <property type="evidence" value="ECO:0007669"/>
    <property type="project" value="UniProtKB-KW"/>
</dbReference>
<evidence type="ECO:0000256" key="2">
    <source>
        <dbReference type="PIRSR" id="PIRSR015853-2"/>
    </source>
</evidence>